<dbReference type="KEGG" id="salf:SMD44_07211"/>
<protein>
    <submittedName>
        <fullName evidence="2">Uncharacterized protein</fullName>
    </submittedName>
</protein>
<dbReference type="AlphaFoldDB" id="A0A1Z1WMW9"/>
<organism evidence="2 3">
    <name type="scientific">Streptomyces alboflavus</name>
    <dbReference type="NCBI Taxonomy" id="67267"/>
    <lineage>
        <taxon>Bacteria</taxon>
        <taxon>Bacillati</taxon>
        <taxon>Actinomycetota</taxon>
        <taxon>Actinomycetes</taxon>
        <taxon>Kitasatosporales</taxon>
        <taxon>Streptomycetaceae</taxon>
        <taxon>Streptomyces</taxon>
    </lineage>
</organism>
<evidence type="ECO:0000256" key="1">
    <source>
        <dbReference type="SAM" id="MobiDB-lite"/>
    </source>
</evidence>
<sequence>MTAVRRGLAAPAVRVSLRPAGPRGAPRPASTSPADGHAARCTDPGAYQDQTSSVTNGRVGAKRRSTVSRAVRRVSRAESRAAASPWSP</sequence>
<keyword evidence="3" id="KW-1185">Reference proteome</keyword>
<dbReference type="EMBL" id="CP021748">
    <property type="protein sequence ID" value="ARX87729.1"/>
    <property type="molecule type" value="Genomic_DNA"/>
</dbReference>
<dbReference type="Proteomes" id="UP000195880">
    <property type="component" value="Chromosome"/>
</dbReference>
<feature type="region of interest" description="Disordered" evidence="1">
    <location>
        <begin position="1"/>
        <end position="88"/>
    </location>
</feature>
<feature type="compositionally biased region" description="Basic residues" evidence="1">
    <location>
        <begin position="60"/>
        <end position="74"/>
    </location>
</feature>
<feature type="compositionally biased region" description="Low complexity" evidence="1">
    <location>
        <begin position="18"/>
        <end position="29"/>
    </location>
</feature>
<accession>A0A1Z1WMW9</accession>
<evidence type="ECO:0000313" key="2">
    <source>
        <dbReference type="EMBL" id="ARX87729.1"/>
    </source>
</evidence>
<gene>
    <name evidence="2" type="ORF">SMD44_07211</name>
</gene>
<evidence type="ECO:0000313" key="3">
    <source>
        <dbReference type="Proteomes" id="UP000195880"/>
    </source>
</evidence>
<name>A0A1Z1WMW9_9ACTN</name>
<proteinExistence type="predicted"/>
<reference evidence="2 3" key="1">
    <citation type="submission" date="2017-05" db="EMBL/GenBank/DDBJ databases">
        <title>Streptomyces alboflavus Genome sequencing and assembly.</title>
        <authorList>
            <person name="Wang Y."/>
            <person name="Du B."/>
            <person name="Ding Y."/>
            <person name="Liu H."/>
            <person name="Hou Q."/>
            <person name="Liu K."/>
            <person name="Wang C."/>
            <person name="Yao L."/>
        </authorList>
    </citation>
    <scope>NUCLEOTIDE SEQUENCE [LARGE SCALE GENOMIC DNA]</scope>
    <source>
        <strain evidence="2 3">MDJK44</strain>
    </source>
</reference>